<dbReference type="Gene3D" id="1.50.10.10">
    <property type="match status" value="1"/>
</dbReference>
<dbReference type="RefSeq" id="WP_321565167.1">
    <property type="nucleotide sequence ID" value="NZ_CP139558.1"/>
</dbReference>
<proteinExistence type="predicted"/>
<dbReference type="InterPro" id="IPR013783">
    <property type="entry name" value="Ig-like_fold"/>
</dbReference>
<keyword evidence="3 9" id="KW-0378">Hydrolase</keyword>
<evidence type="ECO:0000313" key="10">
    <source>
        <dbReference type="Proteomes" id="UP001324380"/>
    </source>
</evidence>
<dbReference type="Gene3D" id="2.60.40.10">
    <property type="entry name" value="Immunoglobulins"/>
    <property type="match status" value="1"/>
</dbReference>
<protein>
    <recommendedName>
        <fullName evidence="2">alpha-L-rhamnosidase</fullName>
        <ecNumber evidence="2">3.2.1.40</ecNumber>
    </recommendedName>
</protein>
<evidence type="ECO:0000256" key="2">
    <source>
        <dbReference type="ARBA" id="ARBA00012652"/>
    </source>
</evidence>
<keyword evidence="4" id="KW-0732">Signal</keyword>
<reference evidence="9 10" key="1">
    <citation type="submission" date="2023-11" db="EMBL/GenBank/DDBJ databases">
        <title>Analysis of the Genomes of Mucilaginibacter gossypii cycad 4 and M. sabulilitoris SNA2: microbes with the potential for plant growth promotion.</title>
        <authorList>
            <person name="Hirsch A.M."/>
            <person name="Humm E."/>
            <person name="Rubbi M."/>
            <person name="Del Vecchio G."/>
            <person name="Ha S.M."/>
            <person name="Pellegrini M."/>
            <person name="Gunsalus R.P."/>
        </authorList>
    </citation>
    <scope>NUCLEOTIDE SEQUENCE [LARGE SCALE GENOMIC DNA]</scope>
    <source>
        <strain evidence="9 10">SNA2</strain>
    </source>
</reference>
<feature type="domain" description="Alpha-L-rhamnosidase C-terminal" evidence="8">
    <location>
        <begin position="796"/>
        <end position="870"/>
    </location>
</feature>
<feature type="domain" description="Alpha-L-rhamnosidase six-hairpin glycosidase" evidence="7">
    <location>
        <begin position="448"/>
        <end position="793"/>
    </location>
</feature>
<keyword evidence="10" id="KW-1185">Reference proteome</keyword>
<dbReference type="Pfam" id="PF08531">
    <property type="entry name" value="Bac_rhamnosid_N"/>
    <property type="match status" value="1"/>
</dbReference>
<dbReference type="InterPro" id="IPR035396">
    <property type="entry name" value="Bac_rhamnosid6H"/>
</dbReference>
<dbReference type="PIRSF" id="PIRSF010631">
    <property type="entry name" value="A-rhamnsds"/>
    <property type="match status" value="1"/>
</dbReference>
<feature type="signal peptide" evidence="4">
    <location>
        <begin position="1"/>
        <end position="18"/>
    </location>
</feature>
<evidence type="ECO:0000259" key="8">
    <source>
        <dbReference type="Pfam" id="PF17390"/>
    </source>
</evidence>
<evidence type="ECO:0000256" key="1">
    <source>
        <dbReference type="ARBA" id="ARBA00001445"/>
    </source>
</evidence>
<dbReference type="Gene3D" id="2.60.420.10">
    <property type="entry name" value="Maltose phosphorylase, domain 3"/>
    <property type="match status" value="1"/>
</dbReference>
<evidence type="ECO:0000256" key="3">
    <source>
        <dbReference type="ARBA" id="ARBA00022801"/>
    </source>
</evidence>
<evidence type="ECO:0000259" key="5">
    <source>
        <dbReference type="Pfam" id="PF05592"/>
    </source>
</evidence>
<evidence type="ECO:0000259" key="6">
    <source>
        <dbReference type="Pfam" id="PF08531"/>
    </source>
</evidence>
<evidence type="ECO:0000259" key="7">
    <source>
        <dbReference type="Pfam" id="PF17389"/>
    </source>
</evidence>
<dbReference type="Pfam" id="PF05592">
    <property type="entry name" value="Bac_rhamnosid"/>
    <property type="match status" value="1"/>
</dbReference>
<organism evidence="9 10">
    <name type="scientific">Mucilaginibacter sabulilitoris</name>
    <dbReference type="NCBI Taxonomy" id="1173583"/>
    <lineage>
        <taxon>Bacteria</taxon>
        <taxon>Pseudomonadati</taxon>
        <taxon>Bacteroidota</taxon>
        <taxon>Sphingobacteriia</taxon>
        <taxon>Sphingobacteriales</taxon>
        <taxon>Sphingobacteriaceae</taxon>
        <taxon>Mucilaginibacter</taxon>
    </lineage>
</organism>
<dbReference type="InterPro" id="IPR008902">
    <property type="entry name" value="Rhamnosid_concanavalin"/>
</dbReference>
<dbReference type="Gene3D" id="2.60.120.260">
    <property type="entry name" value="Galactose-binding domain-like"/>
    <property type="match status" value="2"/>
</dbReference>
<dbReference type="InterPro" id="IPR008928">
    <property type="entry name" value="6-hairpin_glycosidase_sf"/>
</dbReference>
<dbReference type="Pfam" id="PF17390">
    <property type="entry name" value="Bac_rhamnosid_C"/>
    <property type="match status" value="1"/>
</dbReference>
<dbReference type="PANTHER" id="PTHR33307">
    <property type="entry name" value="ALPHA-RHAMNOSIDASE (EUROFUNG)"/>
    <property type="match status" value="1"/>
</dbReference>
<dbReference type="SUPFAM" id="SSF48208">
    <property type="entry name" value="Six-hairpin glycosidases"/>
    <property type="match status" value="1"/>
</dbReference>
<dbReference type="EC" id="3.2.1.40" evidence="2"/>
<sequence length="914" mass="102358">MKGLFLYILFAIPAMCLAQTPAVDNLTCEYLFNPVGIDQVQPRLSWKINSAQRNTLQQAYHIRVATDASFSSSKTVWNTGKISSDSSILITYQGAPLKSATRYYWQVKIWDNHGHISAWSKTAYFETGLLSPADWTASWIVPQQDSLRKIAAPMLRKQFTLSKKIVSARAYVTAHGLYELYLNGKKVGDQELTPGWTEYKKRLQYQVYDITTMLQQGDNVVGAMIGDGWFRGTTGINQWAFWGRKLALLCQLQITYADGTVQHINSDGSWKGFKSSPVTLNGIYDGENYDARKEIPGWDSKGFNDAGWVPVDTAVYDKKMLVGVESVPVHKIQEIKPIGIFKSPKGTQIIDFGQNLTGWVRLKVSGPAGQTINIRHAEVLDKFGEFYTANLRKATATINYTLKGGGAEVHEPHFTFFGFRYIAVTGFPGEIKPENFTAVVVHSAMPVTGEFTCSDTMINKLQHNIMWGQKGNFVDIPTDCPQRDERLGWTGDAQVFSRTAAFNMQVAPFFAKWMKDVAADQYPNGGIPFVVPDNLLTNQATSAGWGDVSVIVPWTMYQVYADKRILQTQYPSMKAYVDYIVKKSGSRYIWHGGSLFGDWLFYRPGIYDFSEPNGYTSPDLIATAFYAYSSKLLSQAAGVLGNTADEKKYGDIYEHVKKAFIHNYITPTGRVFADSQTGYVLALKFGLMPDSLKAKAAAYLVDDVRSRNNHLSTGFLGTPYLCQVLSQNGHSNVAYDLLLQKTYPSWLYPVKMGATTIWERWDGIKTDSTFQDKTMNSFNHYSYGAVGDWMYQQMAGLQMDAPGYKHIIIKPEPHRKFSFVKASLESMYGQVLSSWAAKDGTMQVHVKIPPNTTADVILPETDGQEIKQDGKPVTGTAEENNTAIKVGSGEYTFSYHWVPKKEAKKTDKRMASTD</sequence>
<dbReference type="Proteomes" id="UP001324380">
    <property type="component" value="Chromosome"/>
</dbReference>
<feature type="domain" description="Alpha-L-rhamnosidase concanavalin-like" evidence="5">
    <location>
        <begin position="342"/>
        <end position="442"/>
    </location>
</feature>
<dbReference type="InterPro" id="IPR013737">
    <property type="entry name" value="Bac_rhamnosid_N"/>
</dbReference>
<feature type="chain" id="PRO_5046606068" description="alpha-L-rhamnosidase" evidence="4">
    <location>
        <begin position="19"/>
        <end position="914"/>
    </location>
</feature>
<dbReference type="Pfam" id="PF25788">
    <property type="entry name" value="Ig_Rha78A_N"/>
    <property type="match status" value="1"/>
</dbReference>
<evidence type="ECO:0000313" key="9">
    <source>
        <dbReference type="EMBL" id="WPU96064.1"/>
    </source>
</evidence>
<dbReference type="InterPro" id="IPR016007">
    <property type="entry name" value="Alpha_rhamnosid"/>
</dbReference>
<evidence type="ECO:0000256" key="4">
    <source>
        <dbReference type="SAM" id="SignalP"/>
    </source>
</evidence>
<dbReference type="GO" id="GO:0016787">
    <property type="term" value="F:hydrolase activity"/>
    <property type="evidence" value="ECO:0007669"/>
    <property type="project" value="UniProtKB-KW"/>
</dbReference>
<comment type="catalytic activity">
    <reaction evidence="1">
        <text>Hydrolysis of terminal non-reducing alpha-L-rhamnose residues in alpha-L-rhamnosides.</text>
        <dbReference type="EC" id="3.2.1.40"/>
    </reaction>
</comment>
<accession>A0ABZ0TW68</accession>
<gene>
    <name evidence="9" type="ORF">SNE25_11085</name>
</gene>
<dbReference type="InterPro" id="IPR035398">
    <property type="entry name" value="Bac_rhamnosid_C"/>
</dbReference>
<dbReference type="PANTHER" id="PTHR33307:SF6">
    <property type="entry name" value="ALPHA-RHAMNOSIDASE (EUROFUNG)-RELATED"/>
    <property type="match status" value="1"/>
</dbReference>
<dbReference type="InterPro" id="IPR012341">
    <property type="entry name" value="6hp_glycosidase-like_sf"/>
</dbReference>
<feature type="domain" description="Bacterial alpha-L-rhamnosidase N-terminal" evidence="6">
    <location>
        <begin position="163"/>
        <end position="331"/>
    </location>
</feature>
<name>A0ABZ0TW68_9SPHI</name>
<dbReference type="Pfam" id="PF17389">
    <property type="entry name" value="Bac_rhamnosid6H"/>
    <property type="match status" value="1"/>
</dbReference>
<dbReference type="EMBL" id="CP139558">
    <property type="protein sequence ID" value="WPU96064.1"/>
    <property type="molecule type" value="Genomic_DNA"/>
</dbReference>